<evidence type="ECO:0000313" key="2">
    <source>
        <dbReference type="Proteomes" id="UP000183209"/>
    </source>
</evidence>
<name>A0A1I6QVU8_9FLAO</name>
<dbReference type="Proteomes" id="UP000183209">
    <property type="component" value="Unassembled WGS sequence"/>
</dbReference>
<dbReference type="AlphaFoldDB" id="A0A1I6QVU8"/>
<protein>
    <submittedName>
        <fullName evidence="1">Uncharacterized protein</fullName>
    </submittedName>
</protein>
<sequence length="42" mass="4887">MGTYKGKFLQLRTFQIAPKEPVINGQRYYFLPISTVWKPGPD</sequence>
<accession>A0A1I6QVU8</accession>
<proteinExistence type="predicted"/>
<gene>
    <name evidence="1" type="ORF">SAMN04487906_0919</name>
</gene>
<reference evidence="1 2" key="1">
    <citation type="submission" date="2016-10" db="EMBL/GenBank/DDBJ databases">
        <authorList>
            <person name="de Groot N.N."/>
        </authorList>
    </citation>
    <scope>NUCLEOTIDE SEQUENCE [LARGE SCALE GENOMIC DNA]</scope>
    <source>
        <strain evidence="1 2">CGMCC 1.6114</strain>
    </source>
</reference>
<dbReference type="EMBL" id="FPAG01000002">
    <property type="protein sequence ID" value="SFS56601.1"/>
    <property type="molecule type" value="Genomic_DNA"/>
</dbReference>
<evidence type="ECO:0000313" key="1">
    <source>
        <dbReference type="EMBL" id="SFS56601.1"/>
    </source>
</evidence>
<organism evidence="1 2">
    <name type="scientific">Zhouia amylolytica</name>
    <dbReference type="NCBI Taxonomy" id="376730"/>
    <lineage>
        <taxon>Bacteria</taxon>
        <taxon>Pseudomonadati</taxon>
        <taxon>Bacteroidota</taxon>
        <taxon>Flavobacteriia</taxon>
        <taxon>Flavobacteriales</taxon>
        <taxon>Flavobacteriaceae</taxon>
        <taxon>Zhouia</taxon>
    </lineage>
</organism>